<accession>A0A9P0Q4S5</accession>
<gene>
    <name evidence="3" type="ORF">ACAOBT_LOCUS31779</name>
</gene>
<dbReference type="PANTHER" id="PTHR47272">
    <property type="entry name" value="DDE_TNP_1_7 DOMAIN-CONTAINING PROTEIN"/>
    <property type="match status" value="1"/>
</dbReference>
<feature type="domain" description="PiggyBac transposable element-derived protein" evidence="2">
    <location>
        <begin position="91"/>
        <end position="259"/>
    </location>
</feature>
<dbReference type="Pfam" id="PF13843">
    <property type="entry name" value="DDE_Tnp_1_7"/>
    <property type="match status" value="1"/>
</dbReference>
<comment type="caution">
    <text evidence="3">The sequence shown here is derived from an EMBL/GenBank/DDBJ whole genome shotgun (WGS) entry which is preliminary data.</text>
</comment>
<organism evidence="3 4">
    <name type="scientific">Acanthoscelides obtectus</name>
    <name type="common">Bean weevil</name>
    <name type="synonym">Bruchus obtectus</name>
    <dbReference type="NCBI Taxonomy" id="200917"/>
    <lineage>
        <taxon>Eukaryota</taxon>
        <taxon>Metazoa</taxon>
        <taxon>Ecdysozoa</taxon>
        <taxon>Arthropoda</taxon>
        <taxon>Hexapoda</taxon>
        <taxon>Insecta</taxon>
        <taxon>Pterygota</taxon>
        <taxon>Neoptera</taxon>
        <taxon>Endopterygota</taxon>
        <taxon>Coleoptera</taxon>
        <taxon>Polyphaga</taxon>
        <taxon>Cucujiformia</taxon>
        <taxon>Chrysomeloidea</taxon>
        <taxon>Chrysomelidae</taxon>
        <taxon>Bruchinae</taxon>
        <taxon>Bruchini</taxon>
        <taxon>Acanthoscelides</taxon>
    </lineage>
</organism>
<sequence length="269" mass="31448">MELRGFLTKATIFSGNIPKHDANKDTSRKRKNEVLRNDEKTRKKQSAEDQRRITEVLCKLKSREGNLIMPEESVKFKGSEKLPDVFCNLETPYQFFTYFFDQDLIKRIVEQSNLFSAQLDTGNPVSLQETDIKRYIGICVLMSVIHMPNIRSYWSSTIGTDIIKNTMSQKQFEKIKKHLHFNDNSRGHELHDRLHKIRPLVDHLLYRYLSVPYEACLSIDEQMCPTKTKSYLKQYMPAKPHKLGFKVYVLAGVQDIVIILKFTVDKKTQ</sequence>
<protein>
    <recommendedName>
        <fullName evidence="2">PiggyBac transposable element-derived protein domain-containing protein</fullName>
    </recommendedName>
</protein>
<dbReference type="OrthoDB" id="6778867at2759"/>
<dbReference type="Proteomes" id="UP001152888">
    <property type="component" value="Unassembled WGS sequence"/>
</dbReference>
<reference evidence="3" key="1">
    <citation type="submission" date="2022-03" db="EMBL/GenBank/DDBJ databases">
        <authorList>
            <person name="Sayadi A."/>
        </authorList>
    </citation>
    <scope>NUCLEOTIDE SEQUENCE</scope>
</reference>
<evidence type="ECO:0000313" key="4">
    <source>
        <dbReference type="Proteomes" id="UP001152888"/>
    </source>
</evidence>
<dbReference type="EMBL" id="CAKOFQ010008007">
    <property type="protein sequence ID" value="CAH2010792.1"/>
    <property type="molecule type" value="Genomic_DNA"/>
</dbReference>
<dbReference type="PANTHER" id="PTHR47272:SF1">
    <property type="entry name" value="PIGGYBAC TRANSPOSABLE ELEMENT-DERIVED PROTEIN 3-LIKE"/>
    <property type="match status" value="1"/>
</dbReference>
<dbReference type="AlphaFoldDB" id="A0A9P0Q4S5"/>
<evidence type="ECO:0000256" key="1">
    <source>
        <dbReference type="SAM" id="MobiDB-lite"/>
    </source>
</evidence>
<evidence type="ECO:0000259" key="2">
    <source>
        <dbReference type="Pfam" id="PF13843"/>
    </source>
</evidence>
<evidence type="ECO:0000313" key="3">
    <source>
        <dbReference type="EMBL" id="CAH2010792.1"/>
    </source>
</evidence>
<feature type="region of interest" description="Disordered" evidence="1">
    <location>
        <begin position="18"/>
        <end position="48"/>
    </location>
</feature>
<name>A0A9P0Q4S5_ACAOB</name>
<keyword evidence="4" id="KW-1185">Reference proteome</keyword>
<proteinExistence type="predicted"/>
<dbReference type="InterPro" id="IPR029526">
    <property type="entry name" value="PGBD"/>
</dbReference>